<comment type="similarity">
    <text evidence="1">Belongs to the TSR2 family.</text>
</comment>
<sequence length="218" mass="25287">MSHPTRKQLESFLSLGIKCVLNTWDALVIAIRDNFSQDGEDEKRLEFLLSDLIENLYKNKNILTLLESYMQDDFNCTLEDGSLEQVSDQIDDIFDNLKTGNISEVIKVAKLACDLHAIPLTASLSWKREDFEALGSGIDSNLIRLFEGIQKRNIQEDDEEEDDEEEDDEEEDDENQQNEEIDNKEIKDNEQKKDEKENIEEKDDDGFQLYTGKRKGRK</sequence>
<dbReference type="InterPro" id="IPR019398">
    <property type="entry name" value="Pre-rRNA_process_TSR2"/>
</dbReference>
<evidence type="ECO:0000256" key="3">
    <source>
        <dbReference type="SAM" id="MobiDB-lite"/>
    </source>
</evidence>
<keyword evidence="2" id="KW-0698">rRNA processing</keyword>
<dbReference type="Proteomes" id="UP000324800">
    <property type="component" value="Unassembled WGS sequence"/>
</dbReference>
<reference evidence="4 5" key="1">
    <citation type="submission" date="2019-03" db="EMBL/GenBank/DDBJ databases">
        <title>Single cell metagenomics reveals metabolic interactions within the superorganism composed of flagellate Streblomastix strix and complex community of Bacteroidetes bacteria on its surface.</title>
        <authorList>
            <person name="Treitli S.C."/>
            <person name="Kolisko M."/>
            <person name="Husnik F."/>
            <person name="Keeling P."/>
            <person name="Hampl V."/>
        </authorList>
    </citation>
    <scope>NUCLEOTIDE SEQUENCE [LARGE SCALE GENOMIC DNA]</scope>
    <source>
        <strain evidence="4">ST1C</strain>
    </source>
</reference>
<accession>A0A5J4V6W2</accession>
<evidence type="ECO:0000313" key="5">
    <source>
        <dbReference type="Proteomes" id="UP000324800"/>
    </source>
</evidence>
<name>A0A5J4V6W2_9EUKA</name>
<dbReference type="GO" id="GO:0006364">
    <property type="term" value="P:rRNA processing"/>
    <property type="evidence" value="ECO:0007669"/>
    <property type="project" value="UniProtKB-KW"/>
</dbReference>
<protein>
    <recommendedName>
        <fullName evidence="6">Pre-rRNA-processing protein TSR2</fullName>
    </recommendedName>
</protein>
<evidence type="ECO:0000313" key="4">
    <source>
        <dbReference type="EMBL" id="KAA6378539.1"/>
    </source>
</evidence>
<gene>
    <name evidence="4" type="ORF">EZS28_025934</name>
</gene>
<dbReference type="EMBL" id="SNRW01009078">
    <property type="protein sequence ID" value="KAA6378539.1"/>
    <property type="molecule type" value="Genomic_DNA"/>
</dbReference>
<evidence type="ECO:0000256" key="1">
    <source>
        <dbReference type="ARBA" id="ARBA00006524"/>
    </source>
</evidence>
<dbReference type="Pfam" id="PF10273">
    <property type="entry name" value="WGG"/>
    <property type="match status" value="1"/>
</dbReference>
<evidence type="ECO:0000256" key="2">
    <source>
        <dbReference type="ARBA" id="ARBA00022552"/>
    </source>
</evidence>
<dbReference type="OrthoDB" id="263560at2759"/>
<dbReference type="AlphaFoldDB" id="A0A5J4V6W2"/>
<dbReference type="PANTHER" id="PTHR21250">
    <property type="entry name" value="PRE-RRNA-PROCESSING PROTEIN TSR2 HOMOLOG"/>
    <property type="match status" value="1"/>
</dbReference>
<feature type="compositionally biased region" description="Acidic residues" evidence="3">
    <location>
        <begin position="156"/>
        <end position="180"/>
    </location>
</feature>
<feature type="compositionally biased region" description="Acidic residues" evidence="3">
    <location>
        <begin position="197"/>
        <end position="206"/>
    </location>
</feature>
<feature type="region of interest" description="Disordered" evidence="3">
    <location>
        <begin position="152"/>
        <end position="218"/>
    </location>
</feature>
<proteinExistence type="inferred from homology"/>
<comment type="caution">
    <text evidence="4">The sequence shown here is derived from an EMBL/GenBank/DDBJ whole genome shotgun (WGS) entry which is preliminary data.</text>
</comment>
<feature type="compositionally biased region" description="Basic and acidic residues" evidence="3">
    <location>
        <begin position="181"/>
        <end position="196"/>
    </location>
</feature>
<organism evidence="4 5">
    <name type="scientific">Streblomastix strix</name>
    <dbReference type="NCBI Taxonomy" id="222440"/>
    <lineage>
        <taxon>Eukaryota</taxon>
        <taxon>Metamonada</taxon>
        <taxon>Preaxostyla</taxon>
        <taxon>Oxymonadida</taxon>
        <taxon>Streblomastigidae</taxon>
        <taxon>Streblomastix</taxon>
    </lineage>
</organism>
<evidence type="ECO:0008006" key="6">
    <source>
        <dbReference type="Google" id="ProtNLM"/>
    </source>
</evidence>